<dbReference type="AlphaFoldDB" id="A0A165C3H8"/>
<evidence type="ECO:0008006" key="3">
    <source>
        <dbReference type="Google" id="ProtNLM"/>
    </source>
</evidence>
<evidence type="ECO:0000313" key="2">
    <source>
        <dbReference type="Proteomes" id="UP000077266"/>
    </source>
</evidence>
<evidence type="ECO:0000313" key="1">
    <source>
        <dbReference type="EMBL" id="KZV81744.1"/>
    </source>
</evidence>
<name>A0A165C3H8_EXIGL</name>
<dbReference type="InParanoid" id="A0A165C3H8"/>
<keyword evidence="2" id="KW-1185">Reference proteome</keyword>
<organism evidence="1 2">
    <name type="scientific">Exidia glandulosa HHB12029</name>
    <dbReference type="NCBI Taxonomy" id="1314781"/>
    <lineage>
        <taxon>Eukaryota</taxon>
        <taxon>Fungi</taxon>
        <taxon>Dikarya</taxon>
        <taxon>Basidiomycota</taxon>
        <taxon>Agaricomycotina</taxon>
        <taxon>Agaricomycetes</taxon>
        <taxon>Auriculariales</taxon>
        <taxon>Exidiaceae</taxon>
        <taxon>Exidia</taxon>
    </lineage>
</organism>
<gene>
    <name evidence="1" type="ORF">EXIGLDRAFT_844355</name>
</gene>
<dbReference type="EMBL" id="KV426371">
    <property type="protein sequence ID" value="KZV81744.1"/>
    <property type="molecule type" value="Genomic_DNA"/>
</dbReference>
<dbReference type="Proteomes" id="UP000077266">
    <property type="component" value="Unassembled WGS sequence"/>
</dbReference>
<proteinExistence type="predicted"/>
<dbReference type="OrthoDB" id="10513466at2759"/>
<accession>A0A165C3H8</accession>
<sequence length="220" mass="25193">MNLDTVGIDFGDVDQTRMTFGIHTEYSRLHLRHAAFCGGDFAFRVGAVVVNADGDILALRDSKTGFPSLPRSQVSSQLDDLVQDPLRFVEEQTGLKIERLPLVPANKRYRNPDTDDWGGLQEDVVFEQYATPTTNPFSLALEVAWYDEFDRRSLRQAMVSWHSGVVRGRPDKCASWSFIPREEMLRIMHEQSSRMLVPVRALELFLNLYDVTRSRQADKR</sequence>
<reference evidence="1 2" key="1">
    <citation type="journal article" date="2016" name="Mol. Biol. Evol.">
        <title>Comparative Genomics of Early-Diverging Mushroom-Forming Fungi Provides Insights into the Origins of Lignocellulose Decay Capabilities.</title>
        <authorList>
            <person name="Nagy L.G."/>
            <person name="Riley R."/>
            <person name="Tritt A."/>
            <person name="Adam C."/>
            <person name="Daum C."/>
            <person name="Floudas D."/>
            <person name="Sun H."/>
            <person name="Yadav J.S."/>
            <person name="Pangilinan J."/>
            <person name="Larsson K.H."/>
            <person name="Matsuura K."/>
            <person name="Barry K."/>
            <person name="Labutti K."/>
            <person name="Kuo R."/>
            <person name="Ohm R.A."/>
            <person name="Bhattacharya S.S."/>
            <person name="Shirouzu T."/>
            <person name="Yoshinaga Y."/>
            <person name="Martin F.M."/>
            <person name="Grigoriev I.V."/>
            <person name="Hibbett D.S."/>
        </authorList>
    </citation>
    <scope>NUCLEOTIDE SEQUENCE [LARGE SCALE GENOMIC DNA]</scope>
    <source>
        <strain evidence="1 2">HHB12029</strain>
    </source>
</reference>
<protein>
    <recommendedName>
        <fullName evidence="3">Nudix hydrolase domain-containing protein</fullName>
    </recommendedName>
</protein>